<organism evidence="3 4">
    <name type="scientific">Kutzneria viridogrisea</name>
    <dbReference type="NCBI Taxonomy" id="47990"/>
    <lineage>
        <taxon>Bacteria</taxon>
        <taxon>Bacillati</taxon>
        <taxon>Actinomycetota</taxon>
        <taxon>Actinomycetes</taxon>
        <taxon>Pseudonocardiales</taxon>
        <taxon>Pseudonocardiaceae</taxon>
        <taxon>Kutzneria</taxon>
    </lineage>
</organism>
<dbReference type="Proteomes" id="UP000517916">
    <property type="component" value="Unassembled WGS sequence"/>
</dbReference>
<comment type="caution">
    <text evidence="3">The sequence shown here is derived from an EMBL/GenBank/DDBJ whole genome shotgun (WGS) entry which is preliminary data.</text>
</comment>
<evidence type="ECO:0000256" key="2">
    <source>
        <dbReference type="SAM" id="Phobius"/>
    </source>
</evidence>
<keyword evidence="4" id="KW-1185">Reference proteome</keyword>
<reference evidence="3 4" key="1">
    <citation type="submission" date="2020-08" db="EMBL/GenBank/DDBJ databases">
        <title>Genomic Encyclopedia of Archaeal and Bacterial Type Strains, Phase II (KMG-II): from individual species to whole genera.</title>
        <authorList>
            <person name="Goeker M."/>
        </authorList>
    </citation>
    <scope>NUCLEOTIDE SEQUENCE [LARGE SCALE GENOMIC DNA]</scope>
    <source>
        <strain evidence="3 4">DSM 43850</strain>
    </source>
</reference>
<protein>
    <submittedName>
        <fullName evidence="3">Uncharacterized protein</fullName>
    </submittedName>
</protein>
<feature type="transmembrane region" description="Helical" evidence="2">
    <location>
        <begin position="150"/>
        <end position="175"/>
    </location>
</feature>
<name>A0ABR6BV23_9PSEU</name>
<evidence type="ECO:0000313" key="3">
    <source>
        <dbReference type="EMBL" id="MBA8930761.1"/>
    </source>
</evidence>
<keyword evidence="2" id="KW-0472">Membrane</keyword>
<evidence type="ECO:0000256" key="1">
    <source>
        <dbReference type="SAM" id="MobiDB-lite"/>
    </source>
</evidence>
<gene>
    <name evidence="3" type="ORF">BC739_008008</name>
</gene>
<feature type="region of interest" description="Disordered" evidence="1">
    <location>
        <begin position="98"/>
        <end position="129"/>
    </location>
</feature>
<sequence length="394" mass="42125">MSEFEPAAVGRTAAYREIAEHVERLAPGAVDEASGDVLDSWIDARTEQRLGELDCDYQDYRLHTEVRAGRANAALPRLEIQLRHEELRLAELRKARDTAEARMHGNASPGVLAPRATEEPGATQAPPSVPYADSGYADTALLAGRTRGSYAYLIALLFAVGADISAFFQVIQLVMRDQAQAVALVLVLGFTAIVLALAHCAGMMLRDRKAGVRWVPAAGAPLCALLWLLLGLLAAWVRLKFGSVPVTSGDFSLGEADQSQSGESFAVPAAATFLALYLGSGMVAGVGAYLTTNRLQSAYLKAAKVHDRAVQRVALSTAAYQRQKALAETHFSALAAAEEKRDRHREIVLAFAKELKSYARELIAAKAQDPALTDALIHLVPAPGGQAPTYPASA</sequence>
<evidence type="ECO:0000313" key="4">
    <source>
        <dbReference type="Proteomes" id="UP000517916"/>
    </source>
</evidence>
<feature type="transmembrane region" description="Helical" evidence="2">
    <location>
        <begin position="181"/>
        <end position="202"/>
    </location>
</feature>
<keyword evidence="2" id="KW-1133">Transmembrane helix</keyword>
<dbReference type="RefSeq" id="WP_182840056.1">
    <property type="nucleotide sequence ID" value="NZ_BAAABQ010000070.1"/>
</dbReference>
<feature type="transmembrane region" description="Helical" evidence="2">
    <location>
        <begin position="214"/>
        <end position="237"/>
    </location>
</feature>
<proteinExistence type="predicted"/>
<keyword evidence="2" id="KW-0812">Transmembrane</keyword>
<dbReference type="EMBL" id="JACJID010000007">
    <property type="protein sequence ID" value="MBA8930761.1"/>
    <property type="molecule type" value="Genomic_DNA"/>
</dbReference>
<accession>A0ABR6BV23</accession>
<feature type="transmembrane region" description="Helical" evidence="2">
    <location>
        <begin position="265"/>
        <end position="291"/>
    </location>
</feature>